<dbReference type="FunFam" id="2.60.40.10:FF:000199">
    <property type="entry name" value="next to BRCA1 gene 1 protein-like"/>
    <property type="match status" value="1"/>
</dbReference>
<dbReference type="InterPro" id="IPR032350">
    <property type="entry name" value="Nbr1_FW"/>
</dbReference>
<dbReference type="Pfam" id="PF14555">
    <property type="entry name" value="UBA_4"/>
    <property type="match status" value="1"/>
</dbReference>
<feature type="compositionally biased region" description="Polar residues" evidence="6">
    <location>
        <begin position="273"/>
        <end position="288"/>
    </location>
</feature>
<proteinExistence type="predicted"/>
<dbReference type="GO" id="GO:0043130">
    <property type="term" value="F:ubiquitin binding"/>
    <property type="evidence" value="ECO:0007669"/>
    <property type="project" value="TreeGrafter"/>
</dbReference>
<dbReference type="EMBL" id="JAWQEG010000774">
    <property type="protein sequence ID" value="KAK3885700.1"/>
    <property type="molecule type" value="Genomic_DNA"/>
</dbReference>
<dbReference type="SUPFAM" id="SSF46934">
    <property type="entry name" value="UBA-like"/>
    <property type="match status" value="1"/>
</dbReference>
<dbReference type="GO" id="GO:0016236">
    <property type="term" value="P:macroautophagy"/>
    <property type="evidence" value="ECO:0007669"/>
    <property type="project" value="TreeGrafter"/>
</dbReference>
<dbReference type="CDD" id="cd14349">
    <property type="entry name" value="UBA_CF106"/>
    <property type="match status" value="1"/>
</dbReference>
<evidence type="ECO:0000256" key="2">
    <source>
        <dbReference type="ARBA" id="ARBA00022723"/>
    </source>
</evidence>
<accession>A0AAE1KXR3</accession>
<comment type="subcellular location">
    <subcellularLocation>
        <location evidence="1">Cytoplasmic vesicle</location>
        <location evidence="1">Autophagosome</location>
    </subcellularLocation>
</comment>
<keyword evidence="4" id="KW-0862">Zinc</keyword>
<comment type="caution">
    <text evidence="8">The sequence shown here is derived from an EMBL/GenBank/DDBJ whole genome shotgun (WGS) entry which is preliminary data.</text>
</comment>
<dbReference type="InterPro" id="IPR039517">
    <property type="entry name" value="C6orf106_UBA-like"/>
</dbReference>
<evidence type="ECO:0000256" key="1">
    <source>
        <dbReference type="ARBA" id="ARBA00004419"/>
    </source>
</evidence>
<evidence type="ECO:0000313" key="8">
    <source>
        <dbReference type="EMBL" id="KAK3885700.1"/>
    </source>
</evidence>
<dbReference type="Gene3D" id="2.60.40.10">
    <property type="entry name" value="Immunoglobulins"/>
    <property type="match status" value="1"/>
</dbReference>
<name>A0AAE1KXR3_PETCI</name>
<keyword evidence="3" id="KW-0863">Zinc-finger</keyword>
<dbReference type="InterPro" id="IPR009060">
    <property type="entry name" value="UBA-like_sf"/>
</dbReference>
<dbReference type="CDD" id="cd14947">
    <property type="entry name" value="NBR1_like"/>
    <property type="match status" value="1"/>
</dbReference>
<dbReference type="AlphaFoldDB" id="A0AAE1KXR3"/>
<dbReference type="PANTHER" id="PTHR20930">
    <property type="entry name" value="OVARIAN CARCINOMA ANTIGEN CA125-RELATED"/>
    <property type="match status" value="1"/>
</dbReference>
<dbReference type="PANTHER" id="PTHR20930:SF0">
    <property type="entry name" value="PROTEIN ILRUN"/>
    <property type="match status" value="1"/>
</dbReference>
<dbReference type="InterPro" id="IPR013783">
    <property type="entry name" value="Ig-like_fold"/>
</dbReference>
<dbReference type="GO" id="GO:0005776">
    <property type="term" value="C:autophagosome"/>
    <property type="evidence" value="ECO:0007669"/>
    <property type="project" value="UniProtKB-SubCell"/>
</dbReference>
<evidence type="ECO:0000256" key="4">
    <source>
        <dbReference type="ARBA" id="ARBA00022833"/>
    </source>
</evidence>
<feature type="region of interest" description="Disordered" evidence="6">
    <location>
        <begin position="1"/>
        <end position="22"/>
    </location>
</feature>
<dbReference type="GO" id="GO:0000407">
    <property type="term" value="C:phagophore assembly site"/>
    <property type="evidence" value="ECO:0007669"/>
    <property type="project" value="TreeGrafter"/>
</dbReference>
<dbReference type="GO" id="GO:0008270">
    <property type="term" value="F:zinc ion binding"/>
    <property type="evidence" value="ECO:0007669"/>
    <property type="project" value="UniProtKB-KW"/>
</dbReference>
<feature type="compositionally biased region" description="Low complexity" evidence="6">
    <location>
        <begin position="8"/>
        <end position="19"/>
    </location>
</feature>
<evidence type="ECO:0000256" key="3">
    <source>
        <dbReference type="ARBA" id="ARBA00022771"/>
    </source>
</evidence>
<reference evidence="8" key="1">
    <citation type="submission" date="2023-10" db="EMBL/GenBank/DDBJ databases">
        <title>Genome assemblies of two species of porcelain crab, Petrolisthes cinctipes and Petrolisthes manimaculis (Anomura: Porcellanidae).</title>
        <authorList>
            <person name="Angst P."/>
        </authorList>
    </citation>
    <scope>NUCLEOTIDE SEQUENCE</scope>
    <source>
        <strain evidence="8">PB745_01</strain>
        <tissue evidence="8">Gill</tissue>
    </source>
</reference>
<feature type="region of interest" description="Disordered" evidence="6">
    <location>
        <begin position="231"/>
        <end position="306"/>
    </location>
</feature>
<dbReference type="GO" id="GO:0031410">
    <property type="term" value="C:cytoplasmic vesicle"/>
    <property type="evidence" value="ECO:0007669"/>
    <property type="project" value="UniProtKB-KW"/>
</dbReference>
<protein>
    <recommendedName>
        <fullName evidence="7">Nbr1 FW domain-containing protein</fullName>
    </recommendedName>
</protein>
<feature type="domain" description="Nbr1 FW" evidence="7">
    <location>
        <begin position="116"/>
        <end position="213"/>
    </location>
</feature>
<keyword evidence="2" id="KW-0479">Metal-binding</keyword>
<evidence type="ECO:0000313" key="9">
    <source>
        <dbReference type="Proteomes" id="UP001286313"/>
    </source>
</evidence>
<dbReference type="Proteomes" id="UP001286313">
    <property type="component" value="Unassembled WGS sequence"/>
</dbReference>
<organism evidence="8 9">
    <name type="scientific">Petrolisthes cinctipes</name>
    <name type="common">Flat porcelain crab</name>
    <dbReference type="NCBI Taxonomy" id="88211"/>
    <lineage>
        <taxon>Eukaryota</taxon>
        <taxon>Metazoa</taxon>
        <taxon>Ecdysozoa</taxon>
        <taxon>Arthropoda</taxon>
        <taxon>Crustacea</taxon>
        <taxon>Multicrustacea</taxon>
        <taxon>Malacostraca</taxon>
        <taxon>Eumalacostraca</taxon>
        <taxon>Eucarida</taxon>
        <taxon>Decapoda</taxon>
        <taxon>Pleocyemata</taxon>
        <taxon>Anomura</taxon>
        <taxon>Galatheoidea</taxon>
        <taxon>Porcellanidae</taxon>
        <taxon>Petrolisthes</taxon>
    </lineage>
</organism>
<keyword evidence="5" id="KW-0968">Cytoplasmic vesicle</keyword>
<keyword evidence="9" id="KW-1185">Reference proteome</keyword>
<dbReference type="Gene3D" id="1.10.8.10">
    <property type="entry name" value="DNA helicase RuvA subunit, C-terminal domain"/>
    <property type="match status" value="1"/>
</dbReference>
<evidence type="ECO:0000256" key="5">
    <source>
        <dbReference type="ARBA" id="ARBA00023329"/>
    </source>
</evidence>
<evidence type="ECO:0000259" key="7">
    <source>
        <dbReference type="Pfam" id="PF16158"/>
    </source>
</evidence>
<evidence type="ECO:0000256" key="6">
    <source>
        <dbReference type="SAM" id="MobiDB-lite"/>
    </source>
</evidence>
<sequence length="306" mass="33493">MKKKAAPQSSRQQSYNQQQGTECGRRASELKLVVVEMEVDEDLEAGLLRQFNCMLTTDKEVLVKELQGLVGAHLNEHSARFYLEMTDWNLQAAVCSYFDLQSHNKLPQMTFVKDITIGEGESVPPSTRFIKTWRLENTGEEGWPVGCSLVYTGGEKMGAPLQVSVSPLAAGQVADVSVEMVSPAETGLYSSKWRMTTPQGNFFGDNIWVIVQVDSGGTLALMQQMVNFKELGSPPPSSTNTTTTSPTFTNPFAPPYLTHQPQPEPHQPQLQHINGNLPQNPPSETGLSSPLIPSRPVDGDGDVGMS</sequence>
<feature type="compositionally biased region" description="Low complexity" evidence="6">
    <location>
        <begin position="238"/>
        <end position="251"/>
    </location>
</feature>
<dbReference type="Pfam" id="PF16158">
    <property type="entry name" value="N_BRCA1_IG"/>
    <property type="match status" value="1"/>
</dbReference>
<gene>
    <name evidence="8" type="ORF">Pcinc_010088</name>
</gene>